<proteinExistence type="predicted"/>
<comment type="caution">
    <text evidence="1">The sequence shown here is derived from an EMBL/GenBank/DDBJ whole genome shotgun (WGS) entry which is preliminary data.</text>
</comment>
<keyword evidence="2" id="KW-1185">Reference proteome</keyword>
<name>A0ABW2JCZ6_9ACTN</name>
<dbReference type="RefSeq" id="WP_381826667.1">
    <property type="nucleotide sequence ID" value="NZ_JBHTCF010000001.1"/>
</dbReference>
<reference evidence="2" key="1">
    <citation type="journal article" date="2019" name="Int. J. Syst. Evol. Microbiol.">
        <title>The Global Catalogue of Microorganisms (GCM) 10K type strain sequencing project: providing services to taxonomists for standard genome sequencing and annotation.</title>
        <authorList>
            <consortium name="The Broad Institute Genomics Platform"/>
            <consortium name="The Broad Institute Genome Sequencing Center for Infectious Disease"/>
            <person name="Wu L."/>
            <person name="Ma J."/>
        </authorList>
    </citation>
    <scope>NUCLEOTIDE SEQUENCE [LARGE SCALE GENOMIC DNA]</scope>
    <source>
        <strain evidence="2">SYNS20</strain>
    </source>
</reference>
<organism evidence="1 2">
    <name type="scientific">Streptomyces monticola</name>
    <dbReference type="NCBI Taxonomy" id="2666263"/>
    <lineage>
        <taxon>Bacteria</taxon>
        <taxon>Bacillati</taxon>
        <taxon>Actinomycetota</taxon>
        <taxon>Actinomycetes</taxon>
        <taxon>Kitasatosporales</taxon>
        <taxon>Streptomycetaceae</taxon>
        <taxon>Streptomyces</taxon>
    </lineage>
</organism>
<sequence length="125" mass="14000">MMTLARIDVDDPDVDMDEGERLLYRGALFTGEAVEYQQGALVSLDTYKDGVSHGPTNTWYPDGTLRTEAIMEEGFPVGESKSWHPNGTLASKRIMSPNGLRPLVEFEWDEDGNQTRHWTADAAPR</sequence>
<accession>A0ABW2JCZ6</accession>
<gene>
    <name evidence="1" type="ORF">ACFQVC_04640</name>
</gene>
<evidence type="ECO:0000313" key="1">
    <source>
        <dbReference type="EMBL" id="MFC7303503.1"/>
    </source>
</evidence>
<dbReference type="EMBL" id="JBHTCF010000001">
    <property type="protein sequence ID" value="MFC7303503.1"/>
    <property type="molecule type" value="Genomic_DNA"/>
</dbReference>
<dbReference type="SUPFAM" id="SSF82185">
    <property type="entry name" value="Histone H3 K4-specific methyltransferase SET7/9 N-terminal domain"/>
    <property type="match status" value="1"/>
</dbReference>
<protein>
    <submittedName>
        <fullName evidence="1">Toxin-antitoxin system YwqK family antitoxin</fullName>
    </submittedName>
</protein>
<dbReference type="Gene3D" id="3.90.930.1">
    <property type="match status" value="1"/>
</dbReference>
<dbReference type="Proteomes" id="UP001596523">
    <property type="component" value="Unassembled WGS sequence"/>
</dbReference>
<evidence type="ECO:0000313" key="2">
    <source>
        <dbReference type="Proteomes" id="UP001596523"/>
    </source>
</evidence>